<keyword evidence="3 8" id="KW-0274">FAD</keyword>
<protein>
    <submittedName>
        <fullName evidence="13">Pyruvate/2-oxoglutarate dehydrogenase complex dihydrolipoamide dehydrogenase (E3) component</fullName>
    </submittedName>
</protein>
<keyword evidence="14" id="KW-1185">Reference proteome</keyword>
<dbReference type="InterPro" id="IPR004099">
    <property type="entry name" value="Pyr_nucl-diS_OxRdtase_dimer"/>
</dbReference>
<evidence type="ECO:0000256" key="4">
    <source>
        <dbReference type="ARBA" id="ARBA00022857"/>
    </source>
</evidence>
<evidence type="ECO:0000256" key="2">
    <source>
        <dbReference type="ARBA" id="ARBA00022630"/>
    </source>
</evidence>
<dbReference type="PRINTS" id="PR00368">
    <property type="entry name" value="FADPNR"/>
</dbReference>
<dbReference type="SUPFAM" id="SSF51905">
    <property type="entry name" value="FAD/NAD(P)-binding domain"/>
    <property type="match status" value="1"/>
</dbReference>
<gene>
    <name evidence="13" type="ORF">DFP90_10833</name>
</gene>
<evidence type="ECO:0000259" key="11">
    <source>
        <dbReference type="Pfam" id="PF02852"/>
    </source>
</evidence>
<dbReference type="PRINTS" id="PR00411">
    <property type="entry name" value="PNDRDTASEI"/>
</dbReference>
<evidence type="ECO:0000256" key="10">
    <source>
        <dbReference type="RuleBase" id="RU003691"/>
    </source>
</evidence>
<keyword evidence="6" id="KW-1015">Disulfide bond</keyword>
<dbReference type="AlphaFoldDB" id="A0A3D9HG98"/>
<dbReference type="PIRSF" id="PIRSF000350">
    <property type="entry name" value="Mercury_reductase_MerA"/>
    <property type="match status" value="1"/>
</dbReference>
<dbReference type="Pfam" id="PF07992">
    <property type="entry name" value="Pyr_redox_2"/>
    <property type="match status" value="1"/>
</dbReference>
<evidence type="ECO:0000256" key="1">
    <source>
        <dbReference type="ARBA" id="ARBA00007532"/>
    </source>
</evidence>
<evidence type="ECO:0000256" key="6">
    <source>
        <dbReference type="ARBA" id="ARBA00023157"/>
    </source>
</evidence>
<dbReference type="Gene3D" id="3.50.50.60">
    <property type="entry name" value="FAD/NAD(P)-binding domain"/>
    <property type="match status" value="2"/>
</dbReference>
<comment type="caution">
    <text evidence="13">The sequence shown here is derived from an EMBL/GenBank/DDBJ whole genome shotgun (WGS) entry which is preliminary data.</text>
</comment>
<dbReference type="InterPro" id="IPR036188">
    <property type="entry name" value="FAD/NAD-bd_sf"/>
</dbReference>
<dbReference type="SUPFAM" id="SSF55424">
    <property type="entry name" value="FAD/NAD-linked reductases, dimerisation (C-terminal) domain"/>
    <property type="match status" value="1"/>
</dbReference>
<dbReference type="OrthoDB" id="9764616at2"/>
<feature type="binding site" evidence="8">
    <location>
        <begin position="178"/>
        <end position="185"/>
    </location>
    <ligand>
        <name>NAD(+)</name>
        <dbReference type="ChEBI" id="CHEBI:57540"/>
    </ligand>
</feature>
<dbReference type="GO" id="GO:0016668">
    <property type="term" value="F:oxidoreductase activity, acting on a sulfur group of donors, NAD(P) as acceptor"/>
    <property type="evidence" value="ECO:0007669"/>
    <property type="project" value="InterPro"/>
</dbReference>
<organism evidence="13 14">
    <name type="scientific">Aestuariispira insulae</name>
    <dbReference type="NCBI Taxonomy" id="1461337"/>
    <lineage>
        <taxon>Bacteria</taxon>
        <taxon>Pseudomonadati</taxon>
        <taxon>Pseudomonadota</taxon>
        <taxon>Alphaproteobacteria</taxon>
        <taxon>Rhodospirillales</taxon>
        <taxon>Kiloniellaceae</taxon>
        <taxon>Aestuariispira</taxon>
    </lineage>
</organism>
<feature type="binding site" evidence="8">
    <location>
        <position position="307"/>
    </location>
    <ligand>
        <name>FAD</name>
        <dbReference type="ChEBI" id="CHEBI:57692"/>
    </ligand>
</feature>
<feature type="domain" description="Pyridine nucleotide-disulphide oxidoreductase dimerisation" evidence="11">
    <location>
        <begin position="342"/>
        <end position="451"/>
    </location>
</feature>
<dbReference type="InterPro" id="IPR012999">
    <property type="entry name" value="Pyr_OxRdtase_I_AS"/>
</dbReference>
<evidence type="ECO:0000256" key="9">
    <source>
        <dbReference type="PIRSR" id="PIRSR000350-4"/>
    </source>
</evidence>
<evidence type="ECO:0000256" key="8">
    <source>
        <dbReference type="PIRSR" id="PIRSR000350-3"/>
    </source>
</evidence>
<dbReference type="Proteomes" id="UP000256845">
    <property type="component" value="Unassembled WGS sequence"/>
</dbReference>
<evidence type="ECO:0000256" key="3">
    <source>
        <dbReference type="ARBA" id="ARBA00022827"/>
    </source>
</evidence>
<keyword evidence="4" id="KW-0521">NADP</keyword>
<dbReference type="PROSITE" id="PS00076">
    <property type="entry name" value="PYRIDINE_REDOX_1"/>
    <property type="match status" value="1"/>
</dbReference>
<dbReference type="PANTHER" id="PTHR43014:SF2">
    <property type="entry name" value="MERCURIC REDUCTASE"/>
    <property type="match status" value="1"/>
</dbReference>
<dbReference type="InterPro" id="IPR001100">
    <property type="entry name" value="Pyr_nuc-diS_OxRdtase"/>
</dbReference>
<sequence>MVENINADICVIGAGSGGLSVAAGASQMGANVVLVERDLMGGDCLNFGCVPSKALLAAAHRAQDIREADMFGIRSADPAIDMQAVHDHVRSVIDGIAPHDSVERFEGLGVRVVQAPGRFLSGHEIAAGDFRIQAKYFVIATGSSAMVPPIPGLKDTPYFTNETIFNVTERIDHLLVVGGGPIGAELAQAHRRLGAKVTLIEMDRFMGKDDPEAADIVRRKLISEGVSIHEKTSVVGSSQNGDIIQLSISRDGQTQSLEGSHLLIAAGRKANVESLDLDRANVKFSPRGINVDERLRTSNKHIYAIGDVTGGYQFTHMAGYDAGIVIRNILFKLPAKVSHNAVPWVSYTDPELAQVGLTEQQAIQKLGSGKVTILRWSYGENDRARAEKATDGFAKVLTDPKGRILGATIVGKQAGELISLWTLAIQQKMKIGAMAGLIIPYPTLSEVSKRAAGSYYTPKLFSERMRKIVRFLLKF</sequence>
<dbReference type="FunFam" id="3.30.390.30:FF:000001">
    <property type="entry name" value="Dihydrolipoyl dehydrogenase"/>
    <property type="match status" value="1"/>
</dbReference>
<feature type="binding site" evidence="8">
    <location>
        <begin position="141"/>
        <end position="143"/>
    </location>
    <ligand>
        <name>FAD</name>
        <dbReference type="ChEBI" id="CHEBI:57692"/>
    </ligand>
</feature>
<comment type="cofactor">
    <cofactor evidence="8">
        <name>FAD</name>
        <dbReference type="ChEBI" id="CHEBI:57692"/>
    </cofactor>
    <text evidence="8">Binds 1 FAD per subunit.</text>
</comment>
<feature type="binding site" evidence="8">
    <location>
        <position position="53"/>
    </location>
    <ligand>
        <name>FAD</name>
        <dbReference type="ChEBI" id="CHEBI:57692"/>
    </ligand>
</feature>
<dbReference type="InterPro" id="IPR023753">
    <property type="entry name" value="FAD/NAD-binding_dom"/>
</dbReference>
<keyword evidence="5 10" id="KW-0560">Oxidoreductase</keyword>
<feature type="binding site" evidence="8">
    <location>
        <position position="267"/>
    </location>
    <ligand>
        <name>NAD(+)</name>
        <dbReference type="ChEBI" id="CHEBI:57540"/>
    </ligand>
</feature>
<dbReference type="Gene3D" id="3.30.390.30">
    <property type="match status" value="1"/>
</dbReference>
<keyword evidence="7 10" id="KW-0676">Redox-active center</keyword>
<name>A0A3D9HG98_9PROT</name>
<feature type="binding site" evidence="8">
    <location>
        <position position="201"/>
    </location>
    <ligand>
        <name>NAD(+)</name>
        <dbReference type="ChEBI" id="CHEBI:57540"/>
    </ligand>
</feature>
<evidence type="ECO:0000256" key="5">
    <source>
        <dbReference type="ARBA" id="ARBA00023002"/>
    </source>
</evidence>
<evidence type="ECO:0000313" key="13">
    <source>
        <dbReference type="EMBL" id="RED48016.1"/>
    </source>
</evidence>
<dbReference type="InterPro" id="IPR016156">
    <property type="entry name" value="FAD/NAD-linked_Rdtase_dimer_sf"/>
</dbReference>
<dbReference type="GO" id="GO:0050660">
    <property type="term" value="F:flavin adenine dinucleotide binding"/>
    <property type="evidence" value="ECO:0007669"/>
    <property type="project" value="TreeGrafter"/>
</dbReference>
<dbReference type="Pfam" id="PF02852">
    <property type="entry name" value="Pyr_redox_dim"/>
    <property type="match status" value="1"/>
</dbReference>
<keyword evidence="2 10" id="KW-0285">Flavoprotein</keyword>
<feature type="binding site" evidence="8">
    <location>
        <position position="117"/>
    </location>
    <ligand>
        <name>FAD</name>
        <dbReference type="ChEBI" id="CHEBI:57692"/>
    </ligand>
</feature>
<keyword evidence="13" id="KW-0670">Pyruvate</keyword>
<keyword evidence="8" id="KW-0547">Nucleotide-binding</keyword>
<evidence type="ECO:0000313" key="14">
    <source>
        <dbReference type="Proteomes" id="UP000256845"/>
    </source>
</evidence>
<dbReference type="PANTHER" id="PTHR43014">
    <property type="entry name" value="MERCURIC REDUCTASE"/>
    <property type="match status" value="1"/>
</dbReference>
<feature type="disulfide bond" description="Redox-active" evidence="9">
    <location>
        <begin position="44"/>
        <end position="49"/>
    </location>
</feature>
<proteinExistence type="inferred from homology"/>
<dbReference type="GO" id="GO:0003955">
    <property type="term" value="F:NAD(P)H dehydrogenase (quinone) activity"/>
    <property type="evidence" value="ECO:0007669"/>
    <property type="project" value="TreeGrafter"/>
</dbReference>
<dbReference type="RefSeq" id="WP_115937650.1">
    <property type="nucleotide sequence ID" value="NZ_QRDW01000008.1"/>
</dbReference>
<comment type="similarity">
    <text evidence="1 10">Belongs to the class-I pyridine nucleotide-disulfide oxidoreductase family.</text>
</comment>
<accession>A0A3D9HG98</accession>
<reference evidence="13 14" key="1">
    <citation type="submission" date="2018-07" db="EMBL/GenBank/DDBJ databases">
        <title>Genomic Encyclopedia of Type Strains, Phase III (KMG-III): the genomes of soil and plant-associated and newly described type strains.</title>
        <authorList>
            <person name="Whitman W."/>
        </authorList>
    </citation>
    <scope>NUCLEOTIDE SEQUENCE [LARGE SCALE GENOMIC DNA]</scope>
    <source>
        <strain evidence="13 14">CECT 8488</strain>
    </source>
</reference>
<evidence type="ECO:0000259" key="12">
    <source>
        <dbReference type="Pfam" id="PF07992"/>
    </source>
</evidence>
<evidence type="ECO:0000256" key="7">
    <source>
        <dbReference type="ARBA" id="ARBA00023284"/>
    </source>
</evidence>
<dbReference type="EMBL" id="QRDW01000008">
    <property type="protein sequence ID" value="RED48016.1"/>
    <property type="molecule type" value="Genomic_DNA"/>
</dbReference>
<feature type="domain" description="FAD/NAD(P)-binding" evidence="12">
    <location>
        <begin position="8"/>
        <end position="320"/>
    </location>
</feature>
<keyword evidence="8" id="KW-0520">NAD</keyword>